<evidence type="ECO:0000313" key="4">
    <source>
        <dbReference type="Proteomes" id="UP001372526"/>
    </source>
</evidence>
<dbReference type="InterPro" id="IPR053241">
    <property type="entry name" value="NADPH_pterin_aldehyde_rdct"/>
</dbReference>
<dbReference type="PROSITE" id="PS00061">
    <property type="entry name" value="ADH_SHORT"/>
    <property type="match status" value="1"/>
</dbReference>
<dbReference type="PANTHER" id="PTHR45267">
    <property type="match status" value="1"/>
</dbReference>
<proteinExistence type="inferred from homology"/>
<dbReference type="RefSeq" id="WP_336474050.1">
    <property type="nucleotide sequence ID" value="NZ_JBAWSX010000017.1"/>
</dbReference>
<evidence type="ECO:0000256" key="1">
    <source>
        <dbReference type="ARBA" id="ARBA00006484"/>
    </source>
</evidence>
<dbReference type="InterPro" id="IPR036291">
    <property type="entry name" value="NAD(P)-bd_dom_sf"/>
</dbReference>
<keyword evidence="4" id="KW-1185">Reference proteome</keyword>
<dbReference type="PRINTS" id="PR00080">
    <property type="entry name" value="SDRFAMILY"/>
</dbReference>
<dbReference type="CDD" id="cd05233">
    <property type="entry name" value="SDR_c"/>
    <property type="match status" value="1"/>
</dbReference>
<dbReference type="EMBL" id="JBAWSX010000017">
    <property type="protein sequence ID" value="MEI4803741.1"/>
    <property type="molecule type" value="Genomic_DNA"/>
</dbReference>
<comment type="caution">
    <text evidence="3">The sequence shown here is derived from an EMBL/GenBank/DDBJ whole genome shotgun (WGS) entry which is preliminary data.</text>
</comment>
<evidence type="ECO:0000313" key="3">
    <source>
        <dbReference type="EMBL" id="MEI4803741.1"/>
    </source>
</evidence>
<sequence>MIREKNKKLVVITGMTQGLGRSLIDRFSELGWFIAGCGRSKDKIEQIRSQFDSKHDFQSVDISDNQAVSAWGAHILQRYGTPDLLINNASIVNKNADLWTIYSEEFANVMNINVNGAVNVIQSFVPAMIHNKRGIIINISSSWGRSGEAKLAPYCASKFALEGLTQSMALELPKELAVVALDPGGGIHTSMLQSCAPEYVSSSPTAEDWSHVAVPYMLSITSNDNGKSLTCPKVMSGANE</sequence>
<dbReference type="InterPro" id="IPR002347">
    <property type="entry name" value="SDR_fam"/>
</dbReference>
<dbReference type="Pfam" id="PF00106">
    <property type="entry name" value="adh_short"/>
    <property type="match status" value="1"/>
</dbReference>
<dbReference type="InterPro" id="IPR020904">
    <property type="entry name" value="Sc_DH/Rdtase_CS"/>
</dbReference>
<dbReference type="SUPFAM" id="SSF51735">
    <property type="entry name" value="NAD(P)-binding Rossmann-fold domains"/>
    <property type="match status" value="1"/>
</dbReference>
<comment type="similarity">
    <text evidence="1 2">Belongs to the short-chain dehydrogenases/reductases (SDR) family.</text>
</comment>
<protein>
    <submittedName>
        <fullName evidence="3">SDR family NAD(P)-dependent oxidoreductase</fullName>
    </submittedName>
</protein>
<dbReference type="PRINTS" id="PR00081">
    <property type="entry name" value="GDHRDH"/>
</dbReference>
<accession>A0ABU8FM22</accession>
<dbReference type="Proteomes" id="UP001372526">
    <property type="component" value="Unassembled WGS sequence"/>
</dbReference>
<organism evidence="3 4">
    <name type="scientific">Bacillus bruguierae</name>
    <dbReference type="NCBI Taxonomy" id="3127667"/>
    <lineage>
        <taxon>Bacteria</taxon>
        <taxon>Bacillati</taxon>
        <taxon>Bacillota</taxon>
        <taxon>Bacilli</taxon>
        <taxon>Bacillales</taxon>
        <taxon>Bacillaceae</taxon>
        <taxon>Bacillus</taxon>
    </lineage>
</organism>
<dbReference type="PANTHER" id="PTHR45267:SF2">
    <property type="entry name" value="NADPH-DEPENDENT PTERIN ALDEHYDE REDUCTASE"/>
    <property type="match status" value="1"/>
</dbReference>
<evidence type="ECO:0000256" key="2">
    <source>
        <dbReference type="RuleBase" id="RU000363"/>
    </source>
</evidence>
<name>A0ABU8FM22_9BACI</name>
<gene>
    <name evidence="3" type="ORF">WAZ07_21350</name>
</gene>
<dbReference type="Gene3D" id="3.40.50.720">
    <property type="entry name" value="NAD(P)-binding Rossmann-like Domain"/>
    <property type="match status" value="1"/>
</dbReference>
<reference evidence="3 4" key="1">
    <citation type="submission" date="2024-01" db="EMBL/GenBank/DDBJ databases">
        <title>Seven novel Bacillus-like species.</title>
        <authorList>
            <person name="Liu G."/>
        </authorList>
    </citation>
    <scope>NUCLEOTIDE SEQUENCE [LARGE SCALE GENOMIC DNA]</scope>
    <source>
        <strain evidence="3 4">FJAT-51639</strain>
    </source>
</reference>